<evidence type="ECO:0000313" key="2">
    <source>
        <dbReference type="Proteomes" id="UP000274515"/>
    </source>
</evidence>
<comment type="caution">
    <text evidence="1">The sequence shown here is derived from an EMBL/GenBank/DDBJ whole genome shotgun (WGS) entry which is preliminary data.</text>
</comment>
<dbReference type="Proteomes" id="UP000274515">
    <property type="component" value="Unassembled WGS sequence"/>
</dbReference>
<proteinExistence type="predicted"/>
<gene>
    <name evidence="1" type="ORF">EIL87_01110</name>
</gene>
<reference evidence="1 2" key="1">
    <citation type="submission" date="2018-11" db="EMBL/GenBank/DDBJ databases">
        <title>Saccharopolyspora rhizosphaerae sp. nov., an actinomycete isolated from rhizosphere soil in Thailand.</title>
        <authorList>
            <person name="Intra B."/>
            <person name="Euanorasetr J."/>
            <person name="Take A."/>
            <person name="Inahashi Y."/>
            <person name="Mori M."/>
            <person name="Panbangred W."/>
            <person name="Matsumoto A."/>
        </authorList>
    </citation>
    <scope>NUCLEOTIDE SEQUENCE [LARGE SCALE GENOMIC DNA]</scope>
    <source>
        <strain evidence="1 2">H219</strain>
    </source>
</reference>
<dbReference type="AlphaFoldDB" id="A0A426K548"/>
<sequence>MPEIIPDECTHQGTVSFWDGRATTLCGKTLKSGSYKRPWFNGGADCEDCRKAKTEGTKL</sequence>
<protein>
    <submittedName>
        <fullName evidence="1">Uncharacterized protein</fullName>
    </submittedName>
</protein>
<organism evidence="1 2">
    <name type="scientific">Saccharopolyspora rhizosphaerae</name>
    <dbReference type="NCBI Taxonomy" id="2492662"/>
    <lineage>
        <taxon>Bacteria</taxon>
        <taxon>Bacillati</taxon>
        <taxon>Actinomycetota</taxon>
        <taxon>Actinomycetes</taxon>
        <taxon>Pseudonocardiales</taxon>
        <taxon>Pseudonocardiaceae</taxon>
        <taxon>Saccharopolyspora</taxon>
    </lineage>
</organism>
<evidence type="ECO:0000313" key="1">
    <source>
        <dbReference type="EMBL" id="RRO20523.1"/>
    </source>
</evidence>
<accession>A0A426K548</accession>
<keyword evidence="2" id="KW-1185">Reference proteome</keyword>
<name>A0A426K548_9PSEU</name>
<dbReference type="RefSeq" id="WP_125088226.1">
    <property type="nucleotide sequence ID" value="NZ_RSAA01000001.1"/>
</dbReference>
<dbReference type="OrthoDB" id="3698580at2"/>
<dbReference type="EMBL" id="RSAA01000001">
    <property type="protein sequence ID" value="RRO20523.1"/>
    <property type="molecule type" value="Genomic_DNA"/>
</dbReference>